<organism evidence="1 2">
    <name type="scientific">Petrolisthes cinctipes</name>
    <name type="common">Flat porcelain crab</name>
    <dbReference type="NCBI Taxonomy" id="88211"/>
    <lineage>
        <taxon>Eukaryota</taxon>
        <taxon>Metazoa</taxon>
        <taxon>Ecdysozoa</taxon>
        <taxon>Arthropoda</taxon>
        <taxon>Crustacea</taxon>
        <taxon>Multicrustacea</taxon>
        <taxon>Malacostraca</taxon>
        <taxon>Eumalacostraca</taxon>
        <taxon>Eucarida</taxon>
        <taxon>Decapoda</taxon>
        <taxon>Pleocyemata</taxon>
        <taxon>Anomura</taxon>
        <taxon>Galatheoidea</taxon>
        <taxon>Porcellanidae</taxon>
        <taxon>Petrolisthes</taxon>
    </lineage>
</organism>
<gene>
    <name evidence="1" type="ORF">Pcinc_026712</name>
</gene>
<keyword evidence="2" id="KW-1185">Reference proteome</keyword>
<evidence type="ECO:0000313" key="1">
    <source>
        <dbReference type="EMBL" id="KAK3867855.1"/>
    </source>
</evidence>
<name>A0AAE1F5J6_PETCI</name>
<comment type="caution">
    <text evidence="1">The sequence shown here is derived from an EMBL/GenBank/DDBJ whole genome shotgun (WGS) entry which is preliminary data.</text>
</comment>
<sequence>MHIGQRTQQANYQLNGRVLQKSTQEDLGIEVSSNLKFSAHAAKIAAKANSRLGIIKRNFTVLSEEILVPLYLTFVRPILVSILVEGHQIFGKGPKKCNKVRSGVRVVVL</sequence>
<dbReference type="AlphaFoldDB" id="A0AAE1F5J6"/>
<protein>
    <submittedName>
        <fullName evidence="1">Uncharacterized protein</fullName>
    </submittedName>
</protein>
<proteinExistence type="predicted"/>
<dbReference type="Proteomes" id="UP001286313">
    <property type="component" value="Unassembled WGS sequence"/>
</dbReference>
<reference evidence="1" key="1">
    <citation type="submission" date="2023-10" db="EMBL/GenBank/DDBJ databases">
        <title>Genome assemblies of two species of porcelain crab, Petrolisthes cinctipes and Petrolisthes manimaculis (Anomura: Porcellanidae).</title>
        <authorList>
            <person name="Angst P."/>
        </authorList>
    </citation>
    <scope>NUCLEOTIDE SEQUENCE</scope>
    <source>
        <strain evidence="1">PB745_01</strain>
        <tissue evidence="1">Gill</tissue>
    </source>
</reference>
<evidence type="ECO:0000313" key="2">
    <source>
        <dbReference type="Proteomes" id="UP001286313"/>
    </source>
</evidence>
<dbReference type="EMBL" id="JAWQEG010003115">
    <property type="protein sequence ID" value="KAK3867855.1"/>
    <property type="molecule type" value="Genomic_DNA"/>
</dbReference>
<accession>A0AAE1F5J6</accession>